<dbReference type="eggNOG" id="COG0778">
    <property type="taxonomic scope" value="Bacteria"/>
</dbReference>
<dbReference type="HOGENOM" id="CLU_070764_6_1_11"/>
<comment type="caution">
    <text evidence="5">The sequence shown here is derived from an EMBL/GenBank/DDBJ whole genome shotgun (WGS) entry which is preliminary data.</text>
</comment>
<dbReference type="PANTHER" id="PTHR43673:SF10">
    <property type="entry name" value="NADH DEHYDROGENASE_NAD(P)H NITROREDUCTASE XCC3605-RELATED"/>
    <property type="match status" value="1"/>
</dbReference>
<evidence type="ECO:0000256" key="1">
    <source>
        <dbReference type="ARBA" id="ARBA00007118"/>
    </source>
</evidence>
<proteinExistence type="inferred from homology"/>
<comment type="similarity">
    <text evidence="1">Belongs to the nitroreductase family.</text>
</comment>
<accession>K0UIP8</accession>
<keyword evidence="2" id="KW-0560">Oxidoreductase</keyword>
<dbReference type="GO" id="GO:0016491">
    <property type="term" value="F:oxidoreductase activity"/>
    <property type="evidence" value="ECO:0007669"/>
    <property type="project" value="UniProtKB-KW"/>
</dbReference>
<dbReference type="Pfam" id="PF00881">
    <property type="entry name" value="Nitroreductase"/>
    <property type="match status" value="2"/>
</dbReference>
<organism evidence="5 6">
    <name type="scientific">Mycolicibacterium vaccae ATCC 25954</name>
    <dbReference type="NCBI Taxonomy" id="1194972"/>
    <lineage>
        <taxon>Bacteria</taxon>
        <taxon>Bacillati</taxon>
        <taxon>Actinomycetota</taxon>
        <taxon>Actinomycetes</taxon>
        <taxon>Mycobacteriales</taxon>
        <taxon>Mycobacteriaceae</taxon>
        <taxon>Mycolicibacterium</taxon>
    </lineage>
</organism>
<dbReference type="AlphaFoldDB" id="K0UIP8"/>
<reference evidence="5 6" key="1">
    <citation type="journal article" date="2012" name="J. Bacteriol.">
        <title>Complete Genome Sequence of Mycobacterium vaccae Type Strain ATCC 25954.</title>
        <authorList>
            <person name="Ho Y.S."/>
            <person name="Adroub S.A."/>
            <person name="Abadi M."/>
            <person name="Al Alwan B."/>
            <person name="Alkhateeb R."/>
            <person name="Gao G."/>
            <person name="Ragab A."/>
            <person name="Ali S."/>
            <person name="van Soolingen D."/>
            <person name="Bitter W."/>
            <person name="Pain A."/>
            <person name="Abdallah A.M."/>
        </authorList>
    </citation>
    <scope>NUCLEOTIDE SEQUENCE [LARGE SCALE GENOMIC DNA]</scope>
    <source>
        <strain evidence="5 6">ATCC 25954</strain>
    </source>
</reference>
<dbReference type="PANTHER" id="PTHR43673">
    <property type="entry name" value="NAD(P)H NITROREDUCTASE YDGI-RELATED"/>
    <property type="match status" value="1"/>
</dbReference>
<dbReference type="InterPro" id="IPR029479">
    <property type="entry name" value="Nitroreductase"/>
</dbReference>
<evidence type="ECO:0000256" key="3">
    <source>
        <dbReference type="SAM" id="MobiDB-lite"/>
    </source>
</evidence>
<dbReference type="Proteomes" id="UP000006072">
    <property type="component" value="Unassembled WGS sequence"/>
</dbReference>
<protein>
    <submittedName>
        <fullName evidence="5">Nitroreductase</fullName>
    </submittedName>
</protein>
<dbReference type="Gene3D" id="3.40.109.10">
    <property type="entry name" value="NADH Oxidase"/>
    <property type="match status" value="1"/>
</dbReference>
<feature type="domain" description="Nitroreductase" evidence="4">
    <location>
        <begin position="23"/>
        <end position="71"/>
    </location>
</feature>
<dbReference type="EMBL" id="ALQA01000053">
    <property type="protein sequence ID" value="EJZ06741.1"/>
    <property type="molecule type" value="Genomic_DNA"/>
</dbReference>
<dbReference type="PATRIC" id="fig|1194972.3.peg.4155"/>
<evidence type="ECO:0000256" key="2">
    <source>
        <dbReference type="ARBA" id="ARBA00023002"/>
    </source>
</evidence>
<dbReference type="SUPFAM" id="SSF55469">
    <property type="entry name" value="FMN-dependent nitroreductase-like"/>
    <property type="match status" value="1"/>
</dbReference>
<evidence type="ECO:0000259" key="4">
    <source>
        <dbReference type="Pfam" id="PF00881"/>
    </source>
</evidence>
<keyword evidence="6" id="KW-1185">Reference proteome</keyword>
<evidence type="ECO:0000313" key="6">
    <source>
        <dbReference type="Proteomes" id="UP000006072"/>
    </source>
</evidence>
<feature type="domain" description="Nitroreductase" evidence="4">
    <location>
        <begin position="88"/>
        <end position="164"/>
    </location>
</feature>
<name>K0UIP8_MYCVA</name>
<feature type="region of interest" description="Disordered" evidence="3">
    <location>
        <begin position="1"/>
        <end position="21"/>
    </location>
</feature>
<sequence length="201" mass="21243">MPGVPAVPADRSADTSVPIHPPIAQRWSPRAFDPDAALSREDLLALLEAARWAPTWGRRQPVRFVVGVRADAAFTAIAALLRRGNAYATAAGALILVCADDGDDEKTQRYAAVDAGAAMANVTVEAVSRGLIAHPMAGFDVTGAAETFGLAPTLRPLIVIAAGHLADPASTAPEIAERDRLPRHRLPLPDIVLNWDDLPGR</sequence>
<evidence type="ECO:0000313" key="5">
    <source>
        <dbReference type="EMBL" id="EJZ06741.1"/>
    </source>
</evidence>
<gene>
    <name evidence="5" type="ORF">MVAC_20843</name>
</gene>
<dbReference type="InterPro" id="IPR000415">
    <property type="entry name" value="Nitroreductase-like"/>
</dbReference>